<protein>
    <submittedName>
        <fullName evidence="2">Uncharacterized protein</fullName>
    </submittedName>
</protein>
<evidence type="ECO:0000313" key="3">
    <source>
        <dbReference type="Proteomes" id="UP001499967"/>
    </source>
</evidence>
<organism evidence="2 3">
    <name type="scientific">Pseudonocardia zijingensis</name>
    <dbReference type="NCBI Taxonomy" id="153376"/>
    <lineage>
        <taxon>Bacteria</taxon>
        <taxon>Bacillati</taxon>
        <taxon>Actinomycetota</taxon>
        <taxon>Actinomycetes</taxon>
        <taxon>Pseudonocardiales</taxon>
        <taxon>Pseudonocardiaceae</taxon>
        <taxon>Pseudonocardia</taxon>
    </lineage>
</organism>
<accession>A0ABN1QV17</accession>
<evidence type="ECO:0000313" key="2">
    <source>
        <dbReference type="EMBL" id="GAA0947862.1"/>
    </source>
</evidence>
<feature type="compositionally biased region" description="Basic and acidic residues" evidence="1">
    <location>
        <begin position="1"/>
        <end position="18"/>
    </location>
</feature>
<feature type="region of interest" description="Disordered" evidence="1">
    <location>
        <begin position="1"/>
        <end position="52"/>
    </location>
</feature>
<keyword evidence="3" id="KW-1185">Reference proteome</keyword>
<comment type="caution">
    <text evidence="2">The sequence shown here is derived from an EMBL/GenBank/DDBJ whole genome shotgun (WGS) entry which is preliminary data.</text>
</comment>
<dbReference type="Proteomes" id="UP001499967">
    <property type="component" value="Unassembled WGS sequence"/>
</dbReference>
<gene>
    <name evidence="2" type="ORF">GCM10009559_47240</name>
</gene>
<reference evidence="2 3" key="1">
    <citation type="journal article" date="2019" name="Int. J. Syst. Evol. Microbiol.">
        <title>The Global Catalogue of Microorganisms (GCM) 10K type strain sequencing project: providing services to taxonomists for standard genome sequencing and annotation.</title>
        <authorList>
            <consortium name="The Broad Institute Genomics Platform"/>
            <consortium name="The Broad Institute Genome Sequencing Center for Infectious Disease"/>
            <person name="Wu L."/>
            <person name="Ma J."/>
        </authorList>
    </citation>
    <scope>NUCLEOTIDE SEQUENCE [LARGE SCALE GENOMIC DNA]</scope>
    <source>
        <strain evidence="2 3">JCM 11117</strain>
    </source>
</reference>
<sequence length="52" mass="5454">MQEHLRGVPDGVDGERRGHPATLEHTPSGGALGRNELLRSGYDASERGAADG</sequence>
<dbReference type="EMBL" id="BAAAHP010000139">
    <property type="protein sequence ID" value="GAA0947862.1"/>
    <property type="molecule type" value="Genomic_DNA"/>
</dbReference>
<proteinExistence type="predicted"/>
<evidence type="ECO:0000256" key="1">
    <source>
        <dbReference type="SAM" id="MobiDB-lite"/>
    </source>
</evidence>
<name>A0ABN1QV17_9PSEU</name>